<dbReference type="Gene3D" id="3.40.30.10">
    <property type="entry name" value="Glutaredoxin"/>
    <property type="match status" value="1"/>
</dbReference>
<evidence type="ECO:0000313" key="5">
    <source>
        <dbReference type="Proteomes" id="UP000001964"/>
    </source>
</evidence>
<protein>
    <recommendedName>
        <fullName evidence="1">2-hydroxychromene-2-carboxylate isomerase</fullName>
        <ecNumber evidence="1">5.99.1.4</ecNumber>
    </recommendedName>
</protein>
<dbReference type="EMBL" id="CP000449">
    <property type="protein sequence ID" value="ABI66592.1"/>
    <property type="molecule type" value="Genomic_DNA"/>
</dbReference>
<dbReference type="GO" id="GO:0018845">
    <property type="term" value="F:2-hydroxychromene-2-carboxylate isomerase activity"/>
    <property type="evidence" value="ECO:0007669"/>
    <property type="project" value="UniProtKB-UniRule"/>
</dbReference>
<dbReference type="InterPro" id="IPR036249">
    <property type="entry name" value="Thioredoxin-like_sf"/>
</dbReference>
<dbReference type="InterPro" id="IPR014440">
    <property type="entry name" value="HCCAis_GSTk"/>
</dbReference>
<reference evidence="4 5" key="1">
    <citation type="submission" date="2006-08" db="EMBL/GenBank/DDBJ databases">
        <title>Complete sequence of Maricaulis maris MCS10.</title>
        <authorList>
            <consortium name="US DOE Joint Genome Institute"/>
            <person name="Copeland A."/>
            <person name="Lucas S."/>
            <person name="Lapidus A."/>
            <person name="Barry K."/>
            <person name="Detter J.C."/>
            <person name="Glavina del Rio T."/>
            <person name="Hammon N."/>
            <person name="Israni S."/>
            <person name="Dalin E."/>
            <person name="Tice H."/>
            <person name="Pitluck S."/>
            <person name="Saunders E."/>
            <person name="Brettin T."/>
            <person name="Bruce D."/>
            <person name="Han C."/>
            <person name="Tapia R."/>
            <person name="Gilna P."/>
            <person name="Schmutz J."/>
            <person name="Larimer F."/>
            <person name="Land M."/>
            <person name="Hauser L."/>
            <person name="Kyrpides N."/>
            <person name="Mikhailova N."/>
            <person name="Viollier P."/>
            <person name="Stephens C."/>
            <person name="Richardson P."/>
        </authorList>
    </citation>
    <scope>NUCLEOTIDE SEQUENCE [LARGE SCALE GENOMIC DNA]</scope>
    <source>
        <strain evidence="4 5">MCS10</strain>
    </source>
</reference>
<dbReference type="PANTHER" id="PTHR42943">
    <property type="entry name" value="GLUTATHIONE S-TRANSFERASE KAPPA"/>
    <property type="match status" value="1"/>
</dbReference>
<dbReference type="Pfam" id="PF01323">
    <property type="entry name" value="DSBA"/>
    <property type="match status" value="1"/>
</dbReference>
<dbReference type="RefSeq" id="WP_011644237.1">
    <property type="nucleotide sequence ID" value="NC_008347.1"/>
</dbReference>
<comment type="catalytic activity">
    <reaction evidence="1">
        <text>2-hydroxychromene-2-carboxylate = (3E)-4-(2-hydroxyphenyl)-2-oxobut-3-enoate</text>
        <dbReference type="Rhea" id="RHEA:27401"/>
        <dbReference type="ChEBI" id="CHEBI:59350"/>
        <dbReference type="ChEBI" id="CHEBI:59353"/>
        <dbReference type="EC" id="5.99.1.4"/>
    </reaction>
</comment>
<dbReference type="SUPFAM" id="SSF52833">
    <property type="entry name" value="Thioredoxin-like"/>
    <property type="match status" value="1"/>
</dbReference>
<evidence type="ECO:0000259" key="3">
    <source>
        <dbReference type="Pfam" id="PF01323"/>
    </source>
</evidence>
<dbReference type="STRING" id="394221.Mmar10_2300"/>
<evidence type="ECO:0000256" key="1">
    <source>
        <dbReference type="PIRNR" id="PIRNR006386"/>
    </source>
</evidence>
<evidence type="ECO:0000313" key="4">
    <source>
        <dbReference type="EMBL" id="ABI66592.1"/>
    </source>
</evidence>
<dbReference type="AlphaFoldDB" id="Q0AMA1"/>
<dbReference type="KEGG" id="mmr:Mmar10_2300"/>
<keyword evidence="1" id="KW-0413">Isomerase</keyword>
<accession>Q0AMA1</accession>
<dbReference type="InterPro" id="IPR051924">
    <property type="entry name" value="GST_Kappa/NadH"/>
</dbReference>
<dbReference type="InterPro" id="IPR001853">
    <property type="entry name" value="DSBA-like_thioredoxin_dom"/>
</dbReference>
<evidence type="ECO:0000256" key="2">
    <source>
        <dbReference type="PIRSR" id="PIRSR006386-1"/>
    </source>
</evidence>
<feature type="domain" description="DSBA-like thioredoxin" evidence="3">
    <location>
        <begin position="5"/>
        <end position="206"/>
    </location>
</feature>
<sequence>MTHLVDLFWSFRSPYSYLALPRLMALEAEWDITIHVRPVRPLALRQPDFFEREDPMWMGYLLTDVLRLADYLGMPIGLPSPDPVLMQADRKRAAPDQPHIHRLTRIGLAAAETGAGLAALHAMSSKIWTGEDWTADGVLETALTGCGLDASALISTAETDADRLDAILMANEAALTAAGHWGVPTLAYKGEPFFGQDRIDLLVWRLKQDGVQPAGP</sequence>
<name>Q0AMA1_MARMM</name>
<dbReference type="PIRSF" id="PIRSF006386">
    <property type="entry name" value="HCCAis_GSTk"/>
    <property type="match status" value="1"/>
</dbReference>
<dbReference type="Proteomes" id="UP000001964">
    <property type="component" value="Chromosome"/>
</dbReference>
<dbReference type="eggNOG" id="COG3917">
    <property type="taxonomic scope" value="Bacteria"/>
</dbReference>
<dbReference type="OrthoDB" id="5244108at2"/>
<organism evidence="4 5">
    <name type="scientific">Maricaulis maris (strain MCS10)</name>
    <name type="common">Caulobacter maris</name>
    <dbReference type="NCBI Taxonomy" id="394221"/>
    <lineage>
        <taxon>Bacteria</taxon>
        <taxon>Pseudomonadati</taxon>
        <taxon>Pseudomonadota</taxon>
        <taxon>Alphaproteobacteria</taxon>
        <taxon>Maricaulales</taxon>
        <taxon>Maricaulaceae</taxon>
        <taxon>Maricaulis</taxon>
    </lineage>
</organism>
<dbReference type="HOGENOM" id="CLU_069253_1_3_5"/>
<keyword evidence="5" id="KW-1185">Reference proteome</keyword>
<gene>
    <name evidence="4" type="ordered locus">Mmar10_2300</name>
</gene>
<dbReference type="GO" id="GO:0016491">
    <property type="term" value="F:oxidoreductase activity"/>
    <property type="evidence" value="ECO:0007669"/>
    <property type="project" value="InterPro"/>
</dbReference>
<dbReference type="EC" id="5.99.1.4" evidence="1"/>
<proteinExistence type="inferred from homology"/>
<comment type="similarity">
    <text evidence="1">Belongs to the GST superfamily. NadH family.</text>
</comment>
<dbReference type="PANTHER" id="PTHR42943:SF2">
    <property type="entry name" value="GLUTATHIONE S-TRANSFERASE KAPPA 1"/>
    <property type="match status" value="1"/>
</dbReference>
<feature type="active site" description="Nucleophile" evidence="2">
    <location>
        <position position="13"/>
    </location>
</feature>